<dbReference type="FunFam" id="3.30.70.270:FF:000001">
    <property type="entry name" value="Diguanylate cyclase domain protein"/>
    <property type="match status" value="1"/>
</dbReference>
<evidence type="ECO:0000259" key="3">
    <source>
        <dbReference type="PROSITE" id="PS50113"/>
    </source>
</evidence>
<feature type="transmembrane region" description="Helical" evidence="1">
    <location>
        <begin position="70"/>
        <end position="87"/>
    </location>
</feature>
<reference evidence="7 9" key="2">
    <citation type="submission" date="2017-03" db="EMBL/GenBank/DDBJ databases">
        <title>Complete sequence of Clostridium formicaceticum DSM 92.</title>
        <authorList>
            <person name="Poehlein A."/>
            <person name="Karl M."/>
            <person name="Bengelsdorf F.R."/>
            <person name="Duerre P."/>
            <person name="Daniel R."/>
        </authorList>
    </citation>
    <scope>NUCLEOTIDE SEQUENCE [LARGE SCALE GENOMIC DNA]</scope>
    <source>
        <strain evidence="7 9">DSM 92</strain>
    </source>
</reference>
<dbReference type="GO" id="GO:0071111">
    <property type="term" value="F:cyclic-guanylate-specific phosphodiesterase activity"/>
    <property type="evidence" value="ECO:0007669"/>
    <property type="project" value="UniProtKB-EC"/>
</dbReference>
<dbReference type="RefSeq" id="WP_070964963.1">
    <property type="nucleotide sequence ID" value="NZ_CP017603.1"/>
</dbReference>
<dbReference type="PROSITE" id="PS50887">
    <property type="entry name" value="GGDEF"/>
    <property type="match status" value="1"/>
</dbReference>
<evidence type="ECO:0000313" key="9">
    <source>
        <dbReference type="Proteomes" id="UP000192478"/>
    </source>
</evidence>
<dbReference type="PROSITE" id="PS50113">
    <property type="entry name" value="PAC"/>
    <property type="match status" value="1"/>
</dbReference>
<evidence type="ECO:0000259" key="4">
    <source>
        <dbReference type="PROSITE" id="PS50883"/>
    </source>
</evidence>
<dbReference type="EMBL" id="CP020559">
    <property type="protein sequence ID" value="ARE89812.1"/>
    <property type="molecule type" value="Genomic_DNA"/>
</dbReference>
<proteinExistence type="predicted"/>
<evidence type="ECO:0000256" key="1">
    <source>
        <dbReference type="SAM" id="Phobius"/>
    </source>
</evidence>
<protein>
    <submittedName>
        <fullName evidence="7">Cyclic di-GMP phosphodiesterase Gmr</fullName>
        <ecNumber evidence="7">3.1.4.52</ecNumber>
    </submittedName>
</protein>
<dbReference type="InterPro" id="IPR052155">
    <property type="entry name" value="Biofilm_reg_signaling"/>
</dbReference>
<dbReference type="InterPro" id="IPR035965">
    <property type="entry name" value="PAS-like_dom_sf"/>
</dbReference>
<feature type="domain" description="PAC" evidence="3">
    <location>
        <begin position="200"/>
        <end position="251"/>
    </location>
</feature>
<keyword evidence="7" id="KW-0378">Hydrolase</keyword>
<dbReference type="PROSITE" id="PS50883">
    <property type="entry name" value="EAL"/>
    <property type="match status" value="1"/>
</dbReference>
<dbReference type="SUPFAM" id="SSF55073">
    <property type="entry name" value="Nucleotide cyclase"/>
    <property type="match status" value="1"/>
</dbReference>
<dbReference type="InterPro" id="IPR029787">
    <property type="entry name" value="Nucleotide_cyclase"/>
</dbReference>
<evidence type="ECO:0000313" key="7">
    <source>
        <dbReference type="EMBL" id="ARE89812.1"/>
    </source>
</evidence>
<dbReference type="EMBL" id="CP017603">
    <property type="protein sequence ID" value="AOY75357.1"/>
    <property type="molecule type" value="Genomic_DNA"/>
</dbReference>
<dbReference type="CDD" id="cd00130">
    <property type="entry name" value="PAS"/>
    <property type="match status" value="1"/>
</dbReference>
<dbReference type="SUPFAM" id="SSF141868">
    <property type="entry name" value="EAL domain-like"/>
    <property type="match status" value="1"/>
</dbReference>
<dbReference type="NCBIfam" id="TIGR00229">
    <property type="entry name" value="sensory_box"/>
    <property type="match status" value="1"/>
</dbReference>
<keyword evidence="1" id="KW-0472">Membrane</keyword>
<evidence type="ECO:0000259" key="5">
    <source>
        <dbReference type="PROSITE" id="PS50887"/>
    </source>
</evidence>
<gene>
    <name evidence="7" type="primary">gmr_5</name>
    <name evidence="6" type="ORF">BJL90_05260</name>
    <name evidence="7" type="ORF">CLFO_42950</name>
</gene>
<reference evidence="6 8" key="1">
    <citation type="submission" date="2016-10" db="EMBL/GenBank/DDBJ databases">
        <title>Complete Genome Sequence of Acetogen Clostridium formicoaceticum ATCC 27076.</title>
        <authorList>
            <person name="Bao T."/>
            <person name="Cheng C."/>
            <person name="Zhao J."/>
            <person name="Yang S.-T."/>
            <person name="Wang J."/>
            <person name="Wang M."/>
        </authorList>
    </citation>
    <scope>NUCLEOTIDE SEQUENCE [LARGE SCALE GENOMIC DNA]</scope>
    <source>
        <strain evidence="6 8">ATCC 27076</strain>
    </source>
</reference>
<dbReference type="SMART" id="SM00267">
    <property type="entry name" value="GGDEF"/>
    <property type="match status" value="1"/>
</dbReference>
<dbReference type="KEGG" id="cfm:BJL90_05260"/>
<feature type="transmembrane region" description="Helical" evidence="1">
    <location>
        <begin position="30"/>
        <end position="50"/>
    </location>
</feature>
<dbReference type="Gene3D" id="3.30.450.20">
    <property type="entry name" value="PAS domain"/>
    <property type="match status" value="1"/>
</dbReference>
<keyword evidence="1" id="KW-0812">Transmembrane</keyword>
<feature type="domain" description="GGDEF" evidence="5">
    <location>
        <begin position="282"/>
        <end position="415"/>
    </location>
</feature>
<dbReference type="CDD" id="cd01948">
    <property type="entry name" value="EAL"/>
    <property type="match status" value="1"/>
</dbReference>
<dbReference type="SUPFAM" id="SSF55785">
    <property type="entry name" value="PYP-like sensor domain (PAS domain)"/>
    <property type="match status" value="1"/>
</dbReference>
<keyword evidence="8" id="KW-1185">Reference proteome</keyword>
<dbReference type="Pfam" id="PF13426">
    <property type="entry name" value="PAS_9"/>
    <property type="match status" value="1"/>
</dbReference>
<dbReference type="PANTHER" id="PTHR44757:SF2">
    <property type="entry name" value="BIOFILM ARCHITECTURE MAINTENANCE PROTEIN MBAA"/>
    <property type="match status" value="1"/>
</dbReference>
<dbReference type="Proteomes" id="UP000177894">
    <property type="component" value="Chromosome"/>
</dbReference>
<dbReference type="SMART" id="SM00091">
    <property type="entry name" value="PAS"/>
    <property type="match status" value="1"/>
</dbReference>
<dbReference type="SMART" id="SM00052">
    <property type="entry name" value="EAL"/>
    <property type="match status" value="1"/>
</dbReference>
<dbReference type="PANTHER" id="PTHR44757">
    <property type="entry name" value="DIGUANYLATE CYCLASE DGCP"/>
    <property type="match status" value="1"/>
</dbReference>
<dbReference type="CDD" id="cd01949">
    <property type="entry name" value="GGDEF"/>
    <property type="match status" value="1"/>
</dbReference>
<dbReference type="InterPro" id="IPR001633">
    <property type="entry name" value="EAL_dom"/>
</dbReference>
<dbReference type="Gene3D" id="3.30.70.270">
    <property type="match status" value="1"/>
</dbReference>
<dbReference type="InterPro" id="IPR000014">
    <property type="entry name" value="PAS"/>
</dbReference>
<dbReference type="NCBIfam" id="TIGR00254">
    <property type="entry name" value="GGDEF"/>
    <property type="match status" value="1"/>
</dbReference>
<evidence type="ECO:0000259" key="2">
    <source>
        <dbReference type="PROSITE" id="PS50112"/>
    </source>
</evidence>
<evidence type="ECO:0000313" key="8">
    <source>
        <dbReference type="Proteomes" id="UP000177894"/>
    </source>
</evidence>
<feature type="domain" description="PAS" evidence="2">
    <location>
        <begin position="126"/>
        <end position="197"/>
    </location>
</feature>
<dbReference type="InterPro" id="IPR043128">
    <property type="entry name" value="Rev_trsase/Diguanyl_cyclase"/>
</dbReference>
<evidence type="ECO:0000313" key="6">
    <source>
        <dbReference type="EMBL" id="AOY75357.1"/>
    </source>
</evidence>
<dbReference type="Proteomes" id="UP000192478">
    <property type="component" value="Chromosome"/>
</dbReference>
<dbReference type="Gene3D" id="3.20.20.450">
    <property type="entry name" value="EAL domain"/>
    <property type="match status" value="1"/>
</dbReference>
<dbReference type="InterPro" id="IPR000160">
    <property type="entry name" value="GGDEF_dom"/>
</dbReference>
<dbReference type="Pfam" id="PF00990">
    <property type="entry name" value="GGDEF"/>
    <property type="match status" value="1"/>
</dbReference>
<dbReference type="AlphaFoldDB" id="A0AAC9RR46"/>
<organism evidence="7 9">
    <name type="scientific">Clostridium formicaceticum</name>
    <dbReference type="NCBI Taxonomy" id="1497"/>
    <lineage>
        <taxon>Bacteria</taxon>
        <taxon>Bacillati</taxon>
        <taxon>Bacillota</taxon>
        <taxon>Clostridia</taxon>
        <taxon>Eubacteriales</taxon>
        <taxon>Clostridiaceae</taxon>
        <taxon>Clostridium</taxon>
    </lineage>
</organism>
<dbReference type="EC" id="3.1.4.52" evidence="7"/>
<keyword evidence="1" id="KW-1133">Transmembrane helix</keyword>
<name>A0AAC9RR46_9CLOT</name>
<dbReference type="InterPro" id="IPR035919">
    <property type="entry name" value="EAL_sf"/>
</dbReference>
<dbReference type="Pfam" id="PF00563">
    <property type="entry name" value="EAL"/>
    <property type="match status" value="1"/>
</dbReference>
<feature type="domain" description="EAL" evidence="4">
    <location>
        <begin position="424"/>
        <end position="678"/>
    </location>
</feature>
<accession>A0AAC9RR46</accession>
<sequence length="685" mass="79268">MAKYNDKIKSLNDQSEMFYDSEEAKKLSPYSAPLIIAITYGIFGAIWILLSDRILDFLTDNPVVYKQLQTYKGWLYVFVTMGLAYILTQKTMRLMQRANNKTIKAYMQLRKAHEELVSMERELEYQKHFTKNIINDAHVIIGVWDETGKIISVNPFGQKTFGYREDELINKRWLDLLISKENQTIMNDVFEEIKKNKELKNHESQFMSKDGSPIDILWNSSMLNYSGSNNKIVSIGVDITERKKYEENVSRIAFYDTLTGLPNRIMFENEIKNFLHQKIEKNKVAIIYIDIDNFKYINDTLGHQAGDEFLKYIGDTLNTEIKIPNLVARLGGDEFAILFTELQSNEILIETIEEIKKKIGRTWSIKNHQFFVSMSIGIAKFPDHGHNITELLKNADIAMYAAKQEGKDKILFYKKDIQTNNLNHVQMANKLQSAIENEEFMLFYQPQFKLNTGEIVGLEALIRWNHHEEGFISPVEFIPVAEDTGQIYSIERWIVKTALAQKKQWEKEGLGHVELSINLSGKTLTSDVNFQELEILLSTFDVDYSKITIEITETAIISNVDLVIRRLNRLKAKGLKIALDDFGTGYSSLTYLKKFPINIIKLDRSFIQLIPKNSIDTVIIKHILSLAHDLRYEVIAEGIETREQLEYLKKCFCENGQGYLLSKPLSQEKVNELMNSFRLKKLKDG</sequence>
<dbReference type="PROSITE" id="PS50112">
    <property type="entry name" value="PAS"/>
    <property type="match status" value="1"/>
</dbReference>
<dbReference type="InterPro" id="IPR000700">
    <property type="entry name" value="PAS-assoc_C"/>
</dbReference>